<dbReference type="Gene3D" id="3.40.850.10">
    <property type="entry name" value="Kinesin motor domain"/>
    <property type="match status" value="1"/>
</dbReference>
<evidence type="ECO:0000259" key="7">
    <source>
        <dbReference type="PROSITE" id="PS50067"/>
    </source>
</evidence>
<evidence type="ECO:0000313" key="9">
    <source>
        <dbReference type="Proteomes" id="UP001642464"/>
    </source>
</evidence>
<evidence type="ECO:0000256" key="4">
    <source>
        <dbReference type="RuleBase" id="RU000394"/>
    </source>
</evidence>
<keyword evidence="9" id="KW-1185">Reference proteome</keyword>
<protein>
    <recommendedName>
        <fullName evidence="4">Kinesin-like protein</fullName>
    </recommendedName>
</protein>
<feature type="domain" description="Kinesin motor" evidence="7">
    <location>
        <begin position="42"/>
        <end position="391"/>
    </location>
</feature>
<feature type="coiled-coil region" evidence="5">
    <location>
        <begin position="662"/>
        <end position="696"/>
    </location>
</feature>
<feature type="region of interest" description="Disordered" evidence="6">
    <location>
        <begin position="1"/>
        <end position="35"/>
    </location>
</feature>
<dbReference type="PANTHER" id="PTHR47969">
    <property type="entry name" value="CHROMOSOME-ASSOCIATED KINESIN KIF4A-RELATED"/>
    <property type="match status" value="1"/>
</dbReference>
<feature type="compositionally biased region" description="Basic residues" evidence="6">
    <location>
        <begin position="817"/>
        <end position="828"/>
    </location>
</feature>
<accession>A0ABP0J4C4</accession>
<dbReference type="InterPro" id="IPR001752">
    <property type="entry name" value="Kinesin_motor_dom"/>
</dbReference>
<evidence type="ECO:0000256" key="1">
    <source>
        <dbReference type="ARBA" id="ARBA00022741"/>
    </source>
</evidence>
<feature type="region of interest" description="Disordered" evidence="6">
    <location>
        <begin position="807"/>
        <end position="828"/>
    </location>
</feature>
<keyword evidence="2 3" id="KW-0067">ATP-binding</keyword>
<keyword evidence="1 3" id="KW-0547">Nucleotide-binding</keyword>
<dbReference type="InterPro" id="IPR027640">
    <property type="entry name" value="Kinesin-like_fam"/>
</dbReference>
<dbReference type="Proteomes" id="UP001642464">
    <property type="component" value="Unassembled WGS sequence"/>
</dbReference>
<feature type="compositionally biased region" description="Basic and acidic residues" evidence="6">
    <location>
        <begin position="514"/>
        <end position="531"/>
    </location>
</feature>
<evidence type="ECO:0000256" key="3">
    <source>
        <dbReference type="PROSITE-ProRule" id="PRU00283"/>
    </source>
</evidence>
<comment type="caution">
    <text evidence="8">The sequence shown here is derived from an EMBL/GenBank/DDBJ whole genome shotgun (WGS) entry which is preliminary data.</text>
</comment>
<dbReference type="SMART" id="SM00129">
    <property type="entry name" value="KISc"/>
    <property type="match status" value="1"/>
</dbReference>
<evidence type="ECO:0000256" key="2">
    <source>
        <dbReference type="ARBA" id="ARBA00022840"/>
    </source>
</evidence>
<comment type="similarity">
    <text evidence="3 4">Belongs to the TRAFAC class myosin-kinesin ATPase superfamily. Kinesin family.</text>
</comment>
<sequence>VSVGRAAAHAVQTRKTDRGRSGRAGGAGGATAAERRMGKKECVKVLVRTRPTANFSQDQIVIDHDKNAIRIVKRDGEEAGAGGGGAGGEATDNRKDSWNFQFNKVLHNTGQETMYGEAAQPIVEGVVEGVNGTVMAYGQTGAGKTFTMTGDTHNFKQRGIIPRAISQLFAEIADRPQQEFTVWASFMEIYNEKIFDLLDEESAGSSSSGDKDFQIVEDSRTHSMQVRGLTLEQVNDEEEALKVLFRGEQSRIVAEHQLNKQSNRSHSIFTLHVEQKSRLRAEQVLRSKLNLVDLAGSERLKKAIGEKMDEQLRKESRYINKSLTYLEQVVVALSGPSRTHIPYRQTKLTNILKDSLGGNCNTALIACIWGEAKHIEESISTLKLAQRMTRVENQATTNQQSNPALLLKRYERQIRELKQELMMHDALADRSGVSYDEYTPEECRDIAKQVRAFVDASPEEEEANHIQVESVRQVQECFRQFKILVRNVESQVEERLRQQFQFQAKSSQAGVTQDEAKQGDDQDPKDGRGSGDDGVGDADEQGGFALGEAPASAKPKTIEMPPDSRADGVLAGGESKLSDTSGFHQNEENAASKSLEADMTGQQSAITAATPRSLQSDDAEDSTLPQVALTDIPEDRERAFKLFVETTGRKVHAELQSTLQATKGTTATLQRLRREMKSIQAEIDNAQRQVDEIRSEEKVEGKQDDSERIIDEEEYVLLRAIKDHKKQFRQLREAYDTARIDKDGLVETRDEIQAKLLAAFQEWFGAAQAFHEQKNANDDDFLDDGEKFDKLELERVQSEDPDSVAFFKATKAQRERAGRKKKFQDKRV</sequence>
<dbReference type="PROSITE" id="PS50067">
    <property type="entry name" value="KINESIN_MOTOR_2"/>
    <property type="match status" value="1"/>
</dbReference>
<keyword evidence="5" id="KW-0175">Coiled coil</keyword>
<dbReference type="InterPro" id="IPR056524">
    <property type="entry name" value="KIF6/9_C"/>
</dbReference>
<dbReference type="InterPro" id="IPR019821">
    <property type="entry name" value="Kinesin_motor_CS"/>
</dbReference>
<dbReference type="InterPro" id="IPR036961">
    <property type="entry name" value="Kinesin_motor_dom_sf"/>
</dbReference>
<feature type="non-terminal residue" evidence="8">
    <location>
        <position position="1"/>
    </location>
</feature>
<evidence type="ECO:0000313" key="8">
    <source>
        <dbReference type="EMBL" id="CAK9009206.1"/>
    </source>
</evidence>
<proteinExistence type="inferred from homology"/>
<dbReference type="PRINTS" id="PR00380">
    <property type="entry name" value="KINESINHEAVY"/>
</dbReference>
<feature type="compositionally biased region" description="Gly residues" evidence="6">
    <location>
        <begin position="79"/>
        <end position="88"/>
    </location>
</feature>
<organism evidence="8 9">
    <name type="scientific">Durusdinium trenchii</name>
    <dbReference type="NCBI Taxonomy" id="1381693"/>
    <lineage>
        <taxon>Eukaryota</taxon>
        <taxon>Sar</taxon>
        <taxon>Alveolata</taxon>
        <taxon>Dinophyceae</taxon>
        <taxon>Suessiales</taxon>
        <taxon>Symbiodiniaceae</taxon>
        <taxon>Durusdinium</taxon>
    </lineage>
</organism>
<keyword evidence="4" id="KW-0493">Microtubule</keyword>
<evidence type="ECO:0000256" key="5">
    <source>
        <dbReference type="SAM" id="Coils"/>
    </source>
</evidence>
<feature type="binding site" evidence="3">
    <location>
        <begin position="138"/>
        <end position="145"/>
    </location>
    <ligand>
        <name>ATP</name>
        <dbReference type="ChEBI" id="CHEBI:30616"/>
    </ligand>
</feature>
<keyword evidence="3 4" id="KW-0505">Motor protein</keyword>
<name>A0ABP0J4C4_9DINO</name>
<feature type="region of interest" description="Disordered" evidence="6">
    <location>
        <begin position="75"/>
        <end position="94"/>
    </location>
</feature>
<gene>
    <name evidence="8" type="ORF">SCF082_LOCUS10211</name>
</gene>
<feature type="compositionally biased region" description="Polar residues" evidence="6">
    <location>
        <begin position="578"/>
        <end position="592"/>
    </location>
</feature>
<dbReference type="PROSITE" id="PS00411">
    <property type="entry name" value="KINESIN_MOTOR_1"/>
    <property type="match status" value="1"/>
</dbReference>
<dbReference type="Pfam" id="PF00225">
    <property type="entry name" value="Kinesin"/>
    <property type="match status" value="1"/>
</dbReference>
<dbReference type="PANTHER" id="PTHR47969:SF29">
    <property type="entry name" value="KINESIN-LIKE PROTEIN"/>
    <property type="match status" value="1"/>
</dbReference>
<dbReference type="SUPFAM" id="SSF52540">
    <property type="entry name" value="P-loop containing nucleoside triphosphate hydrolases"/>
    <property type="match status" value="1"/>
</dbReference>
<evidence type="ECO:0000256" key="6">
    <source>
        <dbReference type="SAM" id="MobiDB-lite"/>
    </source>
</evidence>
<reference evidence="8 9" key="1">
    <citation type="submission" date="2024-02" db="EMBL/GenBank/DDBJ databases">
        <authorList>
            <person name="Chen Y."/>
            <person name="Shah S."/>
            <person name="Dougan E. K."/>
            <person name="Thang M."/>
            <person name="Chan C."/>
        </authorList>
    </citation>
    <scope>NUCLEOTIDE SEQUENCE [LARGE SCALE GENOMIC DNA]</scope>
</reference>
<dbReference type="Pfam" id="PF23735">
    <property type="entry name" value="KIF9"/>
    <property type="match status" value="1"/>
</dbReference>
<feature type="compositionally biased region" description="Polar residues" evidence="6">
    <location>
        <begin position="600"/>
        <end position="616"/>
    </location>
</feature>
<dbReference type="EMBL" id="CAXAMM010005937">
    <property type="protein sequence ID" value="CAK9009206.1"/>
    <property type="molecule type" value="Genomic_DNA"/>
</dbReference>
<feature type="region of interest" description="Disordered" evidence="6">
    <location>
        <begin position="503"/>
        <end position="626"/>
    </location>
</feature>
<dbReference type="InterPro" id="IPR027417">
    <property type="entry name" value="P-loop_NTPase"/>
</dbReference>